<sequence>MKSTSANGVAIQTEVSIIMCHTSELGKEQKFFLGHLTRSERLQCHAIVDRAHYSANSQSSYVGAASPESILGAATPSGVQILTRLRCLLMMLCHSISSSITSFINKSSKRNMPFS</sequence>
<gene>
    <name evidence="1" type="ORF">K3G42_009658</name>
</gene>
<comment type="caution">
    <text evidence="1">The sequence shown here is derived from an EMBL/GenBank/DDBJ whole genome shotgun (WGS) entry which is preliminary data.</text>
</comment>
<dbReference type="Proteomes" id="UP000827872">
    <property type="component" value="Linkage Group LG11"/>
</dbReference>
<evidence type="ECO:0000313" key="2">
    <source>
        <dbReference type="Proteomes" id="UP000827872"/>
    </source>
</evidence>
<dbReference type="EMBL" id="CM037624">
    <property type="protein sequence ID" value="KAH8010624.1"/>
    <property type="molecule type" value="Genomic_DNA"/>
</dbReference>
<accession>A0ACB8FUI6</accession>
<evidence type="ECO:0000313" key="1">
    <source>
        <dbReference type="EMBL" id="KAH8010624.1"/>
    </source>
</evidence>
<reference evidence="1" key="1">
    <citation type="submission" date="2021-08" db="EMBL/GenBank/DDBJ databases">
        <title>The first chromosome-level gecko genome reveals the dynamic sex chromosomes of Neotropical dwarf geckos (Sphaerodactylidae: Sphaerodactylus).</title>
        <authorList>
            <person name="Pinto B.J."/>
            <person name="Keating S.E."/>
            <person name="Gamble T."/>
        </authorList>
    </citation>
    <scope>NUCLEOTIDE SEQUENCE</scope>
    <source>
        <strain evidence="1">TG3544</strain>
    </source>
</reference>
<protein>
    <submittedName>
        <fullName evidence="1">Uncharacterized protein</fullName>
    </submittedName>
</protein>
<proteinExistence type="predicted"/>
<keyword evidence="2" id="KW-1185">Reference proteome</keyword>
<organism evidence="1 2">
    <name type="scientific">Sphaerodactylus townsendi</name>
    <dbReference type="NCBI Taxonomy" id="933632"/>
    <lineage>
        <taxon>Eukaryota</taxon>
        <taxon>Metazoa</taxon>
        <taxon>Chordata</taxon>
        <taxon>Craniata</taxon>
        <taxon>Vertebrata</taxon>
        <taxon>Euteleostomi</taxon>
        <taxon>Lepidosauria</taxon>
        <taxon>Squamata</taxon>
        <taxon>Bifurcata</taxon>
        <taxon>Gekkota</taxon>
        <taxon>Sphaerodactylidae</taxon>
        <taxon>Sphaerodactylus</taxon>
    </lineage>
</organism>
<name>A0ACB8FUI6_9SAUR</name>